<evidence type="ECO:0000259" key="10">
    <source>
        <dbReference type="Pfam" id="PF24762"/>
    </source>
</evidence>
<feature type="domain" description="IF140 C-terminal TPR" evidence="9">
    <location>
        <begin position="1177"/>
        <end position="1294"/>
    </location>
</feature>
<keyword evidence="3" id="KW-0677">Repeat</keyword>
<reference evidence="11 12" key="1">
    <citation type="journal article" date="2018" name="PLoS ONE">
        <title>The draft genome of Kipferlia bialata reveals reductive genome evolution in fornicate parasites.</title>
        <authorList>
            <person name="Tanifuji G."/>
            <person name="Takabayashi S."/>
            <person name="Kume K."/>
            <person name="Takagi M."/>
            <person name="Nakayama T."/>
            <person name="Kamikawa R."/>
            <person name="Inagaki Y."/>
            <person name="Hashimoto T."/>
        </authorList>
    </citation>
    <scope>NUCLEOTIDE SEQUENCE [LARGE SCALE GENOMIC DNA]</scope>
    <source>
        <strain evidence="11">NY0173</strain>
    </source>
</reference>
<dbReference type="PANTHER" id="PTHR15722:SF7">
    <property type="entry name" value="INTRAFLAGELLAR TRANSPORT PROTEIN 140 HOMOLOG"/>
    <property type="match status" value="1"/>
</dbReference>
<protein>
    <submittedName>
        <fullName evidence="11">Uncharacterized protein</fullName>
    </submittedName>
</protein>
<dbReference type="GO" id="GO:0030991">
    <property type="term" value="C:intraciliary transport particle A"/>
    <property type="evidence" value="ECO:0007669"/>
    <property type="project" value="TreeGrafter"/>
</dbReference>
<keyword evidence="6" id="KW-0966">Cell projection</keyword>
<dbReference type="Proteomes" id="UP000265618">
    <property type="component" value="Unassembled WGS sequence"/>
</dbReference>
<feature type="signal peptide" evidence="8">
    <location>
        <begin position="1"/>
        <end position="24"/>
    </location>
</feature>
<dbReference type="EMBL" id="BDIP01000723">
    <property type="protein sequence ID" value="GIQ82521.1"/>
    <property type="molecule type" value="Genomic_DNA"/>
</dbReference>
<keyword evidence="4" id="KW-0802">TPR repeat</keyword>
<dbReference type="InterPro" id="IPR001680">
    <property type="entry name" value="WD40_rpt"/>
</dbReference>
<evidence type="ECO:0000256" key="7">
    <source>
        <dbReference type="PROSITE-ProRule" id="PRU00221"/>
    </source>
</evidence>
<evidence type="ECO:0000256" key="6">
    <source>
        <dbReference type="ARBA" id="ARBA00023273"/>
    </source>
</evidence>
<comment type="caution">
    <text evidence="11">The sequence shown here is derived from an EMBL/GenBank/DDBJ whole genome shotgun (WGS) entry which is preliminary data.</text>
</comment>
<dbReference type="SUPFAM" id="SSF50978">
    <property type="entry name" value="WD40 repeat-like"/>
    <property type="match status" value="1"/>
</dbReference>
<evidence type="ECO:0000313" key="12">
    <source>
        <dbReference type="Proteomes" id="UP000265618"/>
    </source>
</evidence>
<keyword evidence="5" id="KW-0969">Cilium</keyword>
<evidence type="ECO:0000256" key="3">
    <source>
        <dbReference type="ARBA" id="ARBA00022737"/>
    </source>
</evidence>
<dbReference type="Pfam" id="PF24760">
    <property type="entry name" value="TPR_IF140_C"/>
    <property type="match status" value="1"/>
</dbReference>
<organism evidence="11 12">
    <name type="scientific">Kipferlia bialata</name>
    <dbReference type="NCBI Taxonomy" id="797122"/>
    <lineage>
        <taxon>Eukaryota</taxon>
        <taxon>Metamonada</taxon>
        <taxon>Carpediemonas-like organisms</taxon>
        <taxon>Kipferlia</taxon>
    </lineage>
</organism>
<evidence type="ECO:0000256" key="5">
    <source>
        <dbReference type="ARBA" id="ARBA00023069"/>
    </source>
</evidence>
<dbReference type="InterPro" id="IPR036322">
    <property type="entry name" value="WD40_repeat_dom_sf"/>
</dbReference>
<evidence type="ECO:0000256" key="2">
    <source>
        <dbReference type="ARBA" id="ARBA00022574"/>
    </source>
</evidence>
<feature type="repeat" description="WD" evidence="7">
    <location>
        <begin position="1"/>
        <end position="30"/>
    </location>
</feature>
<dbReference type="InterPro" id="IPR056168">
    <property type="entry name" value="TPR_IF140/IFT172/WDR19"/>
</dbReference>
<sequence>MGAAITALSFVSAGQLLVTGDASGTLVVWQERREGRKRIDFGAVQQASHLSKITHIVPRAPSSAYRTGDIGSGDGSPVDVIVGFQSGSVFLVSVGAHNPEDIAFDRPLCKLTGRIAALMYMPVSDTLVALSESGDVVICALADAYHQYESSQTLQTTSYQLDLPPGCVAGACALPGSERVAFLHGSEIRVTDISSLAGCSIILPARGLGVSWDSDTATLVVLLETGSLAFATECASSDSGGHDRDVGIGSQGCRTQWVLSEEHPLGMESNPTSLSVVCGIRDGLGVTGRSVAITGTRVEDTLADLAAVDLPPLIGAVSSALELRLAGHTQVAVRPGSGYDPSVSSKHSTPAVLSAGCGVCGLSCSGRYALVHGSDTVLVLEGAGRIGERFAMREPVDQAVIVGEEVVALSQGSVLRCSLSGSGVQAFELPDDSRAISICAAPCEPVLGVALSNGSVLVYNMRRRSPQVMASLQLSSVALRGGRAQLGPYLPVQAAVSDEGTLAVALYCTHPATDIFTPSPILAVCKGDAVTTIDLHDRFVDGLAFEPGREAAVVLSAPLGVDALYLADTDDGAGVRGTAKHLHLLCFREGDATAVLGETMELPHSSCSLAGSTLHSTGGGSIVTHTGVERVTFPILAPVATDPSALDPLLGFTACVGLGDTDAAYAMVAGISSPRVWRTLIATCIRYDRPALVETCIARLESPTSALLVRSNPAETLGLAALVLGRQDFPSHLGANAADTLLDCGLHTESLRHLALDGRLTRDTVLHCASKRLNLLGDAEGSRICQDHSIRPKERDSLAVSAPVSTDTGSVPGSAVSLGVRSSAVGVNESRSALQKVDPELVLVAQTTESQLGPDAAAPLYRAAGSISDAVRCVGKSDSLAAADEAERDGSSPALLEAALALERDRHWERAARILAAAGRLSHSCRTAMRAGMDDLVFRLASEGQAPVSLVSEAAAYLGQKTATLEQALTLLQRTGQVCEAAELALSAGLVTPLIQLARQLSVGSGSDRLTDPTRRQVLSKVGDFLAGHGHASEAVLAYAHVGQQQKALSLVESADIVLSDALIETLVPPKPKAKGQPSQVKERKEVLVRIARLLVRQRSFQQAAKLFTVAGDRMSAVQTLIRSGDVSKVVYYASVARTRDVYLQAAHYLQTLDWREDPELLKRITQFYVKAKAEEGLARFFSSCAKNEVDDWRCYEKALDAQREALRWIKRSKAPSAAQEMAKMQRSAELLESFLGLRALSVSDPSSLIREADALLAQEDCEDAVHAGDVLALLVEHLTQTGDIEGAVSQARRMLQRGIDMSLFLSPEVVESLGLQVEHSLSHDDGDGMDEEVLEAELSDQELSDQLLSD</sequence>
<feature type="domain" description="IF140/IFT172/WDR19 TPR" evidence="10">
    <location>
        <begin position="844"/>
        <end position="1168"/>
    </location>
</feature>
<keyword evidence="2 7" id="KW-0853">WD repeat</keyword>
<evidence type="ECO:0000256" key="4">
    <source>
        <dbReference type="ARBA" id="ARBA00022803"/>
    </source>
</evidence>
<comment type="subcellular location">
    <subcellularLocation>
        <location evidence="1">Cell projection</location>
        <location evidence="1">Cilium</location>
    </subcellularLocation>
</comment>
<dbReference type="Gene3D" id="2.130.10.10">
    <property type="entry name" value="YVTN repeat-like/Quinoprotein amine dehydrogenase"/>
    <property type="match status" value="1"/>
</dbReference>
<dbReference type="PROSITE" id="PS50082">
    <property type="entry name" value="WD_REPEATS_2"/>
    <property type="match status" value="1"/>
</dbReference>
<dbReference type="PANTHER" id="PTHR15722">
    <property type="entry name" value="IFT140/172-RELATED"/>
    <property type="match status" value="1"/>
</dbReference>
<feature type="chain" id="PRO_5039906928" evidence="8">
    <location>
        <begin position="25"/>
        <end position="1351"/>
    </location>
</feature>
<keyword evidence="8" id="KW-0732">Signal</keyword>
<dbReference type="GO" id="GO:0035721">
    <property type="term" value="P:intraciliary retrograde transport"/>
    <property type="evidence" value="ECO:0007669"/>
    <property type="project" value="TreeGrafter"/>
</dbReference>
<evidence type="ECO:0000256" key="1">
    <source>
        <dbReference type="ARBA" id="ARBA00004138"/>
    </source>
</evidence>
<accession>A0A9K3CTS8</accession>
<dbReference type="GO" id="GO:0005930">
    <property type="term" value="C:axoneme"/>
    <property type="evidence" value="ECO:0007669"/>
    <property type="project" value="TreeGrafter"/>
</dbReference>
<dbReference type="GO" id="GO:0036064">
    <property type="term" value="C:ciliary basal body"/>
    <property type="evidence" value="ECO:0007669"/>
    <property type="project" value="TreeGrafter"/>
</dbReference>
<dbReference type="Pfam" id="PF24762">
    <property type="entry name" value="TPR_IF140-IFT172"/>
    <property type="match status" value="1"/>
</dbReference>
<dbReference type="InterPro" id="IPR015943">
    <property type="entry name" value="WD40/YVTN_repeat-like_dom_sf"/>
</dbReference>
<name>A0A9K3CTS8_9EUKA</name>
<evidence type="ECO:0000259" key="9">
    <source>
        <dbReference type="Pfam" id="PF24760"/>
    </source>
</evidence>
<dbReference type="OrthoDB" id="10258787at2759"/>
<dbReference type="InterPro" id="IPR056156">
    <property type="entry name" value="TPR_IF140_C"/>
</dbReference>
<proteinExistence type="predicted"/>
<keyword evidence="12" id="KW-1185">Reference proteome</keyword>
<gene>
    <name evidence="11" type="ORF">KIPB_003677</name>
</gene>
<evidence type="ECO:0000256" key="8">
    <source>
        <dbReference type="SAM" id="SignalP"/>
    </source>
</evidence>
<evidence type="ECO:0000313" key="11">
    <source>
        <dbReference type="EMBL" id="GIQ82521.1"/>
    </source>
</evidence>